<name>A0A2A9NU92_9AGAR</name>
<gene>
    <name evidence="6" type="ORF">AMATHDRAFT_73766</name>
</gene>
<dbReference type="OrthoDB" id="361797at2759"/>
<evidence type="ECO:0000256" key="3">
    <source>
        <dbReference type="ARBA" id="ARBA00023242"/>
    </source>
</evidence>
<dbReference type="PANTHER" id="PTHR18034:SF4">
    <property type="entry name" value="NUCLEOLAR MIF4G DOMAIN-CONTAINING PROTEIN 1"/>
    <property type="match status" value="1"/>
</dbReference>
<dbReference type="AlphaFoldDB" id="A0A2A9NU92"/>
<keyword evidence="7" id="KW-1185">Reference proteome</keyword>
<feature type="compositionally biased region" description="Basic and acidic residues" evidence="4">
    <location>
        <begin position="220"/>
        <end position="234"/>
    </location>
</feature>
<feature type="compositionally biased region" description="Basic and acidic residues" evidence="4">
    <location>
        <begin position="11"/>
        <end position="21"/>
    </location>
</feature>
<feature type="region of interest" description="Disordered" evidence="4">
    <location>
        <begin position="1"/>
        <end position="105"/>
    </location>
</feature>
<comment type="similarity">
    <text evidence="2">Belongs to the CWC22 family.</text>
</comment>
<evidence type="ECO:0000259" key="5">
    <source>
        <dbReference type="PROSITE" id="PS51366"/>
    </source>
</evidence>
<dbReference type="GO" id="GO:0005730">
    <property type="term" value="C:nucleolus"/>
    <property type="evidence" value="ECO:0007669"/>
    <property type="project" value="UniProtKB-SubCell"/>
</dbReference>
<dbReference type="PROSITE" id="PS51366">
    <property type="entry name" value="MI"/>
    <property type="match status" value="1"/>
</dbReference>
<feature type="compositionally biased region" description="Acidic residues" evidence="4">
    <location>
        <begin position="208"/>
        <end position="219"/>
    </location>
</feature>
<dbReference type="GO" id="GO:0003723">
    <property type="term" value="F:RNA binding"/>
    <property type="evidence" value="ECO:0007669"/>
    <property type="project" value="InterPro"/>
</dbReference>
<dbReference type="SUPFAM" id="SSF48371">
    <property type="entry name" value="ARM repeat"/>
    <property type="match status" value="1"/>
</dbReference>
<dbReference type="InterPro" id="IPR050781">
    <property type="entry name" value="CWC22_splicing_factor"/>
</dbReference>
<evidence type="ECO:0000256" key="4">
    <source>
        <dbReference type="SAM" id="MobiDB-lite"/>
    </source>
</evidence>
<feature type="compositionally biased region" description="Basic and acidic residues" evidence="4">
    <location>
        <begin position="31"/>
        <end position="59"/>
    </location>
</feature>
<feature type="region of interest" description="Disordered" evidence="4">
    <location>
        <begin position="169"/>
        <end position="272"/>
    </location>
</feature>
<organism evidence="6 7">
    <name type="scientific">Amanita thiersii Skay4041</name>
    <dbReference type="NCBI Taxonomy" id="703135"/>
    <lineage>
        <taxon>Eukaryota</taxon>
        <taxon>Fungi</taxon>
        <taxon>Dikarya</taxon>
        <taxon>Basidiomycota</taxon>
        <taxon>Agaricomycotina</taxon>
        <taxon>Agaricomycetes</taxon>
        <taxon>Agaricomycetidae</taxon>
        <taxon>Agaricales</taxon>
        <taxon>Pluteineae</taxon>
        <taxon>Amanitaceae</taxon>
        <taxon>Amanita</taxon>
    </lineage>
</organism>
<dbReference type="GO" id="GO:0042274">
    <property type="term" value="P:ribosomal small subunit biogenesis"/>
    <property type="evidence" value="ECO:0007669"/>
    <property type="project" value="TreeGrafter"/>
</dbReference>
<dbReference type="STRING" id="703135.A0A2A9NU92"/>
<feature type="compositionally biased region" description="Basic and acidic residues" evidence="4">
    <location>
        <begin position="75"/>
        <end position="88"/>
    </location>
</feature>
<keyword evidence="3" id="KW-0539">Nucleus</keyword>
<proteinExistence type="inferred from homology"/>
<dbReference type="InterPro" id="IPR003890">
    <property type="entry name" value="MIF4G-like_typ-3"/>
</dbReference>
<evidence type="ECO:0000313" key="7">
    <source>
        <dbReference type="Proteomes" id="UP000242287"/>
    </source>
</evidence>
<sequence length="825" mass="93236">MHLPETLLQEIQDKDVQDVIHPRRTRTQRQSRKDERKQERTDRKKRKAEFYRGKKRPWDNSDSTDPPKHKKVKFRASEESRDGRRIDKAPAATTATTKKSEKAAVPEKFRTKALLAITPRQKSQIEEREDAYISFLEDKLGYATGKKKHVNPDYTDGLEDLLNFADSLFPSNNSGNTEDEVSLPELGRENSEDNDDKGYSIAGHGDVSEGEESVSEEDEWHGIEVSSDKHELADISKPTQLEPMPTTTFSRPTLYIPPSLRNSSSSGKQDPVSDLRLTKKLKGLLNRMSEHNLATILDEIEGLYSNHRRHDVTSTLTKLIIDGIISYPSLLDSFVALHATLVASLHRLIGVEFAAFFVQVLVYDYETHYHAFQAQDQATNTNVTMGKECTNLIMLISELYNFQVIGSILIYDIIRTLLRGDISEMDAELLLKLLGNTGQQLRQDDPSALKDIVVIVQGKVADKEGSLSSRARFMIETLTNLKNNKLRRNFTQNQAAEAVERMKKFLSGLAKKHHVLGHEALRVSLNDLHSAETKGKWWLVGAAWTGDPLADREDMEIKQPNNSNYDSTNNQLLALAKKQGMNTDIRRGIFLVIMSSEDYVDACDRLSQLSLTEVQQREIVRVLLHCCGNEKTYNPYYTLVCQHLCRTTHAHRITLQFCLWDFFRDLGETSVGGVGVINNRKEDYSEVKLSNARIRNVAKAYGWLIAKDSVTLGILKPVDFTCLKSQGREFLRELLINVIISSQAASPVLDTKAEYVLTTRNRAAVEEIFIKATRVETLAMGLVYFMADGFQDASLNNEGLWKLIKWGTSVAKDTLTTSLDVVPTL</sequence>
<evidence type="ECO:0000313" key="6">
    <source>
        <dbReference type="EMBL" id="PFH52934.1"/>
    </source>
</evidence>
<accession>A0A2A9NU92</accession>
<dbReference type="InterPro" id="IPR003891">
    <property type="entry name" value="Initiation_fac_eIF4g_MI"/>
</dbReference>
<dbReference type="Proteomes" id="UP000242287">
    <property type="component" value="Unassembled WGS sequence"/>
</dbReference>
<protein>
    <recommendedName>
        <fullName evidence="5">MI domain-containing protein</fullName>
    </recommendedName>
</protein>
<comment type="subcellular location">
    <subcellularLocation>
        <location evidence="1">Nucleus</location>
        <location evidence="1">Nucleolus</location>
    </subcellularLocation>
</comment>
<evidence type="ECO:0000256" key="1">
    <source>
        <dbReference type="ARBA" id="ARBA00004604"/>
    </source>
</evidence>
<evidence type="ECO:0000256" key="2">
    <source>
        <dbReference type="ARBA" id="ARBA00006856"/>
    </source>
</evidence>
<dbReference type="SMART" id="SM00543">
    <property type="entry name" value="MIF4G"/>
    <property type="match status" value="1"/>
</dbReference>
<dbReference type="PANTHER" id="PTHR18034">
    <property type="entry name" value="CELL CYCLE CONTROL PROTEIN CWF22-RELATED"/>
    <property type="match status" value="1"/>
</dbReference>
<feature type="domain" description="MI" evidence="5">
    <location>
        <begin position="584"/>
        <end position="720"/>
    </location>
</feature>
<dbReference type="EMBL" id="KZ301976">
    <property type="protein sequence ID" value="PFH52934.1"/>
    <property type="molecule type" value="Genomic_DNA"/>
</dbReference>
<reference evidence="6 7" key="1">
    <citation type="submission" date="2014-02" db="EMBL/GenBank/DDBJ databases">
        <title>Transposable element dynamics among asymbiotic and ectomycorrhizal Amanita fungi.</title>
        <authorList>
            <consortium name="DOE Joint Genome Institute"/>
            <person name="Hess J."/>
            <person name="Skrede I."/>
            <person name="Wolfe B."/>
            <person name="LaButti K."/>
            <person name="Ohm R.A."/>
            <person name="Grigoriev I.V."/>
            <person name="Pringle A."/>
        </authorList>
    </citation>
    <scope>NUCLEOTIDE SEQUENCE [LARGE SCALE GENOMIC DNA]</scope>
    <source>
        <strain evidence="6 7">SKay4041</strain>
    </source>
</reference>
<dbReference type="Pfam" id="PF02847">
    <property type="entry name" value="MA3"/>
    <property type="match status" value="1"/>
</dbReference>
<dbReference type="Pfam" id="PF02854">
    <property type="entry name" value="MIF4G"/>
    <property type="match status" value="1"/>
</dbReference>
<dbReference type="InterPro" id="IPR016024">
    <property type="entry name" value="ARM-type_fold"/>
</dbReference>
<dbReference type="SMART" id="SM00544">
    <property type="entry name" value="MA3"/>
    <property type="match status" value="1"/>
</dbReference>
<dbReference type="Gene3D" id="1.25.40.180">
    <property type="match status" value="1"/>
</dbReference>